<dbReference type="InterPro" id="IPR015211">
    <property type="entry name" value="Peptidase_M1_C"/>
</dbReference>
<dbReference type="PANTHER" id="PTHR45726">
    <property type="entry name" value="LEUKOTRIENE A-4 HYDROLASE"/>
    <property type="match status" value="1"/>
</dbReference>
<dbReference type="InterPro" id="IPR049980">
    <property type="entry name" value="LTA4H_cat"/>
</dbReference>
<evidence type="ECO:0000256" key="2">
    <source>
        <dbReference type="ARBA" id="ARBA00004496"/>
    </source>
</evidence>
<dbReference type="FunFam" id="1.25.40.320:FF:000001">
    <property type="entry name" value="Leukotriene A(4) hydrolase"/>
    <property type="match status" value="1"/>
</dbReference>
<evidence type="ECO:0000256" key="13">
    <source>
        <dbReference type="PIRSR" id="PIRSR634015-3"/>
    </source>
</evidence>
<comment type="caution">
    <text evidence="15">The sequence shown here is derived from an EMBL/GenBank/DDBJ whole genome shotgun (WGS) entry which is preliminary data.</text>
</comment>
<protein>
    <submittedName>
        <fullName evidence="15">Leukotriene A-4 hydrolase</fullName>
    </submittedName>
</protein>
<comment type="subcellular location">
    <subcellularLocation>
        <location evidence="2">Cytoplasm</location>
    </subcellularLocation>
    <subcellularLocation>
        <location evidence="1">Nucleus</location>
    </subcellularLocation>
</comment>
<dbReference type="Gene3D" id="3.30.2010.30">
    <property type="match status" value="1"/>
</dbReference>
<dbReference type="InterPro" id="IPR027268">
    <property type="entry name" value="Peptidase_M4/M1_CTD_sf"/>
</dbReference>
<dbReference type="GO" id="GO:0008270">
    <property type="term" value="F:zinc ion binding"/>
    <property type="evidence" value="ECO:0007669"/>
    <property type="project" value="InterPro"/>
</dbReference>
<dbReference type="Pfam" id="PF09127">
    <property type="entry name" value="Leuk-A4-hydro_C"/>
    <property type="match status" value="1"/>
</dbReference>
<dbReference type="SUPFAM" id="SSF63737">
    <property type="entry name" value="Leukotriene A4 hydrolase N-terminal domain"/>
    <property type="match status" value="1"/>
</dbReference>
<feature type="binding site" evidence="12">
    <location>
        <begin position="565"/>
        <end position="567"/>
    </location>
    <ligand>
        <name>a peptide</name>
        <dbReference type="ChEBI" id="CHEBI:60466"/>
    </ligand>
</feature>
<keyword evidence="8 13" id="KW-0862">Zinc</keyword>
<gene>
    <name evidence="15" type="ORF">B0T17DRAFT_480479</name>
</gene>
<dbReference type="Gene3D" id="2.60.40.1730">
    <property type="entry name" value="tricorn interacting facor f3 domain"/>
    <property type="match status" value="1"/>
</dbReference>
<dbReference type="Gene3D" id="1.25.40.320">
    <property type="entry name" value="Peptidase M1, leukotriene A4 hydrolase/aminopeptidase C-terminal domain"/>
    <property type="match status" value="1"/>
</dbReference>
<keyword evidence="9" id="KW-0482">Metalloprotease</keyword>
<evidence type="ECO:0000259" key="14">
    <source>
        <dbReference type="SMART" id="SM01263"/>
    </source>
</evidence>
<feature type="binding site" evidence="13">
    <location>
        <position position="319"/>
    </location>
    <ligand>
        <name>Zn(2+)</name>
        <dbReference type="ChEBI" id="CHEBI:29105"/>
        <note>catalytic</note>
    </ligand>
</feature>
<keyword evidence="4" id="KW-0963">Cytoplasm</keyword>
<keyword evidence="16" id="KW-1185">Reference proteome</keyword>
<dbReference type="GO" id="GO:0006508">
    <property type="term" value="P:proteolysis"/>
    <property type="evidence" value="ECO:0007669"/>
    <property type="project" value="UniProtKB-KW"/>
</dbReference>
<dbReference type="InterPro" id="IPR042097">
    <property type="entry name" value="Aminopeptidase_N-like_N_sf"/>
</dbReference>
<evidence type="ECO:0000256" key="7">
    <source>
        <dbReference type="ARBA" id="ARBA00022801"/>
    </source>
</evidence>
<keyword evidence="5" id="KW-0645">Protease</keyword>
<dbReference type="GO" id="GO:0005634">
    <property type="term" value="C:nucleus"/>
    <property type="evidence" value="ECO:0007669"/>
    <property type="project" value="UniProtKB-SubCell"/>
</dbReference>
<evidence type="ECO:0000256" key="4">
    <source>
        <dbReference type="ARBA" id="ARBA00022490"/>
    </source>
</evidence>
<dbReference type="InterPro" id="IPR016024">
    <property type="entry name" value="ARM-type_fold"/>
</dbReference>
<comment type="cofactor">
    <cofactor evidence="13">
        <name>Zn(2+)</name>
        <dbReference type="ChEBI" id="CHEBI:29105"/>
    </cofactor>
    <text evidence="13">Binds 1 zinc ion per subunit.</text>
</comment>
<evidence type="ECO:0000256" key="5">
    <source>
        <dbReference type="ARBA" id="ARBA00022670"/>
    </source>
</evidence>
<feature type="binding site" evidence="13">
    <location>
        <position position="300"/>
    </location>
    <ligand>
        <name>Zn(2+)</name>
        <dbReference type="ChEBI" id="CHEBI:29105"/>
        <note>catalytic</note>
    </ligand>
</feature>
<name>A0AA39XKN6_9PEZI</name>
<dbReference type="InterPro" id="IPR038502">
    <property type="entry name" value="M1_LTA-4_hydro/amino_C_sf"/>
</dbReference>
<dbReference type="AlphaFoldDB" id="A0AA39XKN6"/>
<dbReference type="GO" id="GO:0004177">
    <property type="term" value="F:aminopeptidase activity"/>
    <property type="evidence" value="ECO:0007669"/>
    <property type="project" value="TreeGrafter"/>
</dbReference>
<feature type="active site" description="Proton acceptor" evidence="11">
    <location>
        <position position="297"/>
    </location>
</feature>
<dbReference type="FunFam" id="3.30.2010.30:FF:000001">
    <property type="entry name" value="Leukotriene A(4) hydrolase"/>
    <property type="match status" value="1"/>
</dbReference>
<dbReference type="SUPFAM" id="SSF48371">
    <property type="entry name" value="ARM repeat"/>
    <property type="match status" value="1"/>
</dbReference>
<feature type="active site" description="Proton donor" evidence="11">
    <location>
        <position position="385"/>
    </location>
</feature>
<dbReference type="Pfam" id="PF17900">
    <property type="entry name" value="Peptidase_M1_N"/>
    <property type="match status" value="1"/>
</dbReference>
<reference evidence="15" key="1">
    <citation type="submission" date="2023-06" db="EMBL/GenBank/DDBJ databases">
        <title>Genome-scale phylogeny and comparative genomics of the fungal order Sordariales.</title>
        <authorList>
            <consortium name="Lawrence Berkeley National Laboratory"/>
            <person name="Hensen N."/>
            <person name="Bonometti L."/>
            <person name="Westerberg I."/>
            <person name="Brannstrom I.O."/>
            <person name="Guillou S."/>
            <person name="Cros-Aarteil S."/>
            <person name="Calhoun S."/>
            <person name="Haridas S."/>
            <person name="Kuo A."/>
            <person name="Mondo S."/>
            <person name="Pangilinan J."/>
            <person name="Riley R."/>
            <person name="LaButti K."/>
            <person name="Andreopoulos B."/>
            <person name="Lipzen A."/>
            <person name="Chen C."/>
            <person name="Yanf M."/>
            <person name="Daum C."/>
            <person name="Ng V."/>
            <person name="Clum A."/>
            <person name="Steindorff A."/>
            <person name="Ohm R."/>
            <person name="Martin F."/>
            <person name="Silar P."/>
            <person name="Natvig D."/>
            <person name="Lalanne C."/>
            <person name="Gautier V."/>
            <person name="Ament-velasquez S.L."/>
            <person name="Kruys A."/>
            <person name="Hutchinson M.I."/>
            <person name="Powell A.J."/>
            <person name="Barry K."/>
            <person name="Miller A.N."/>
            <person name="Grigoriev I.V."/>
            <person name="Debuchy R."/>
            <person name="Gladieux P."/>
            <person name="Thoren M.H."/>
            <person name="Johannesson H."/>
        </authorList>
    </citation>
    <scope>NUCLEOTIDE SEQUENCE</scope>
    <source>
        <strain evidence="15">SMH3391-2</strain>
    </source>
</reference>
<dbReference type="GO" id="GO:0004301">
    <property type="term" value="F:epoxide hydrolase activity"/>
    <property type="evidence" value="ECO:0007669"/>
    <property type="project" value="TreeGrafter"/>
</dbReference>
<evidence type="ECO:0000256" key="3">
    <source>
        <dbReference type="ARBA" id="ARBA00010136"/>
    </source>
</evidence>
<evidence type="ECO:0000256" key="11">
    <source>
        <dbReference type="PIRSR" id="PIRSR634015-1"/>
    </source>
</evidence>
<feature type="binding site" evidence="12">
    <location>
        <begin position="266"/>
        <end position="272"/>
    </location>
    <ligand>
        <name>a peptide</name>
        <dbReference type="ChEBI" id="CHEBI:60466"/>
    </ligand>
</feature>
<comment type="similarity">
    <text evidence="3">Belongs to the peptidase M1 family.</text>
</comment>
<dbReference type="PANTHER" id="PTHR45726:SF3">
    <property type="entry name" value="LEUKOTRIENE A-4 HYDROLASE"/>
    <property type="match status" value="1"/>
</dbReference>
<dbReference type="GO" id="GO:0005829">
    <property type="term" value="C:cytosol"/>
    <property type="evidence" value="ECO:0007669"/>
    <property type="project" value="TreeGrafter"/>
</dbReference>
<accession>A0AA39XKN6</accession>
<proteinExistence type="inferred from homology"/>
<evidence type="ECO:0000256" key="9">
    <source>
        <dbReference type="ARBA" id="ARBA00023049"/>
    </source>
</evidence>
<evidence type="ECO:0000256" key="12">
    <source>
        <dbReference type="PIRSR" id="PIRSR634015-2"/>
    </source>
</evidence>
<dbReference type="GO" id="GO:0008237">
    <property type="term" value="F:metallopeptidase activity"/>
    <property type="evidence" value="ECO:0007669"/>
    <property type="project" value="UniProtKB-KW"/>
</dbReference>
<evidence type="ECO:0000256" key="1">
    <source>
        <dbReference type="ARBA" id="ARBA00004123"/>
    </source>
</evidence>
<dbReference type="EMBL" id="JAULSR010000001">
    <property type="protein sequence ID" value="KAK0635761.1"/>
    <property type="molecule type" value="Genomic_DNA"/>
</dbReference>
<organism evidence="15 16">
    <name type="scientific">Bombardia bombarda</name>
    <dbReference type="NCBI Taxonomy" id="252184"/>
    <lineage>
        <taxon>Eukaryota</taxon>
        <taxon>Fungi</taxon>
        <taxon>Dikarya</taxon>
        <taxon>Ascomycota</taxon>
        <taxon>Pezizomycotina</taxon>
        <taxon>Sordariomycetes</taxon>
        <taxon>Sordariomycetidae</taxon>
        <taxon>Sordariales</taxon>
        <taxon>Lasiosphaeriaceae</taxon>
        <taxon>Bombardia</taxon>
    </lineage>
</organism>
<evidence type="ECO:0000256" key="10">
    <source>
        <dbReference type="ARBA" id="ARBA00023242"/>
    </source>
</evidence>
<dbReference type="FunFam" id="1.10.390.10:FF:000009">
    <property type="entry name" value="Leukotriene A(4) hydrolase"/>
    <property type="match status" value="1"/>
</dbReference>
<evidence type="ECO:0000313" key="15">
    <source>
        <dbReference type="EMBL" id="KAK0635761.1"/>
    </source>
</evidence>
<evidence type="ECO:0000256" key="8">
    <source>
        <dbReference type="ARBA" id="ARBA00022833"/>
    </source>
</evidence>
<dbReference type="PRINTS" id="PR00756">
    <property type="entry name" value="ALADIPTASE"/>
</dbReference>
<keyword evidence="10" id="KW-0539">Nucleus</keyword>
<dbReference type="CDD" id="cd09599">
    <property type="entry name" value="M1_LTA4H"/>
    <property type="match status" value="1"/>
</dbReference>
<feature type="domain" description="Peptidase M1 leukotriene A4 hydrolase/aminopeptidase C-terminal" evidence="14">
    <location>
        <begin position="468"/>
        <end position="607"/>
    </location>
</feature>
<dbReference type="InterPro" id="IPR001930">
    <property type="entry name" value="Peptidase_M1"/>
</dbReference>
<keyword evidence="7 15" id="KW-0378">Hydrolase</keyword>
<dbReference type="InterPro" id="IPR045357">
    <property type="entry name" value="Aminopeptidase_N-like_N"/>
</dbReference>
<dbReference type="SUPFAM" id="SSF55486">
    <property type="entry name" value="Metalloproteases ('zincins'), catalytic domain"/>
    <property type="match status" value="1"/>
</dbReference>
<dbReference type="InterPro" id="IPR014782">
    <property type="entry name" value="Peptidase_M1_dom"/>
</dbReference>
<dbReference type="Gene3D" id="1.10.390.10">
    <property type="entry name" value="Neutral Protease Domain 2"/>
    <property type="match status" value="1"/>
</dbReference>
<dbReference type="Proteomes" id="UP001174934">
    <property type="component" value="Unassembled WGS sequence"/>
</dbReference>
<feature type="binding site" evidence="13">
    <location>
        <position position="296"/>
    </location>
    <ligand>
        <name>Zn(2+)</name>
        <dbReference type="ChEBI" id="CHEBI:29105"/>
        <note>catalytic</note>
    </ligand>
</feature>
<feature type="binding site" evidence="12">
    <location>
        <begin position="135"/>
        <end position="137"/>
    </location>
    <ligand>
        <name>a peptide</name>
        <dbReference type="ChEBI" id="CHEBI:60466"/>
    </ligand>
</feature>
<dbReference type="SMART" id="SM01263">
    <property type="entry name" value="Leuk-A4-hydro_C"/>
    <property type="match status" value="1"/>
</dbReference>
<evidence type="ECO:0000256" key="6">
    <source>
        <dbReference type="ARBA" id="ARBA00022723"/>
    </source>
</evidence>
<sequence length="614" mass="68836">MAPVRDPNTLSNYDAWRTKHTTANLKIDFADKCLRGNVVLELESQTDKASTEIILDSSYVSVASVNSGSGPLKWEIKARTGPNGSPIHIAVPAGASEGDIVKLEIEVATTDKCTALQWLTPAQTSNKKAPFMFSQCQAIHARSLFPCQDTPDVKSTYDFNITSPHVVVASGVQVPGEPESAGEDDKLYKFEQKVPIPSYLFALASGDIVTAPVGQRSLVATGPNELAESKWELEEDMDNFIDHAEKIVFPYQWGQYNVLVLPPASPTEVRMENPIFTFATPTIISGDRQNVDVIAHELSHSWSGNLVSTCSWEHFWLNEGWTMYLERRIIAAVHGSNAHFDFSAIRGWSALEDAIAEYGKDHEFTKLCISHKGIDPDDAFSTVPYEKGFHFVYYLDRLVGRENFDKFIPHYFGKWATKSLDSYEFKDTFLDFFSAPEYSSLKEKIAEIDWEGRFHTPGLPPKPEFDTSLADVAYELAKKWQSKDFSPSSPDISSWTGNQVLVFLGAVQDFEEPLTVAQSQTLGKVYSLSDSKNVELKTVYYHIALRAKDKDAYQGVAELLGQVGRMKFVRPLFRSLVKVDRDLALKTFEKNRDFYHPICRQMVEKDLGLAGEAK</sequence>
<keyword evidence="6 13" id="KW-0479">Metal-binding</keyword>
<dbReference type="InterPro" id="IPR034015">
    <property type="entry name" value="M1_LTA4H"/>
</dbReference>
<dbReference type="FunFam" id="2.60.40.1730:FF:000004">
    <property type="entry name" value="Leukotriene A(4) hydrolase"/>
    <property type="match status" value="1"/>
</dbReference>
<evidence type="ECO:0000313" key="16">
    <source>
        <dbReference type="Proteomes" id="UP001174934"/>
    </source>
</evidence>
<dbReference type="Pfam" id="PF01433">
    <property type="entry name" value="Peptidase_M1"/>
    <property type="match status" value="1"/>
</dbReference>